<dbReference type="EMBL" id="WBVQ01000002">
    <property type="protein sequence ID" value="KAB2816301.1"/>
    <property type="molecule type" value="Genomic_DNA"/>
</dbReference>
<feature type="region of interest" description="Disordered" evidence="4">
    <location>
        <begin position="41"/>
        <end position="65"/>
    </location>
</feature>
<dbReference type="SUPFAM" id="SSF69318">
    <property type="entry name" value="Integrin alpha N-terminal domain"/>
    <property type="match status" value="1"/>
</dbReference>
<dbReference type="InterPro" id="IPR050708">
    <property type="entry name" value="T6SS_VgrG/RHS"/>
</dbReference>
<dbReference type="OrthoDB" id="9765204at2"/>
<dbReference type="NCBIfam" id="TIGR03696">
    <property type="entry name" value="Rhs_assc_core"/>
    <property type="match status" value="1"/>
</dbReference>
<name>A0A6L3ZEQ4_9FLAO</name>
<feature type="domain" description="Insecticide toxin TcdB middle/N-terminal" evidence="5">
    <location>
        <begin position="1776"/>
        <end position="1910"/>
    </location>
</feature>
<keyword evidence="3" id="KW-0843">Virulence</keyword>
<organism evidence="6 7">
    <name type="scientific">Phaeocystidibacter marisrubri</name>
    <dbReference type="NCBI Taxonomy" id="1577780"/>
    <lineage>
        <taxon>Bacteria</taxon>
        <taxon>Pseudomonadati</taxon>
        <taxon>Bacteroidota</taxon>
        <taxon>Flavobacteriia</taxon>
        <taxon>Flavobacteriales</taxon>
        <taxon>Phaeocystidibacteraceae</taxon>
        <taxon>Phaeocystidibacter</taxon>
    </lineage>
</organism>
<dbReference type="GO" id="GO:0005576">
    <property type="term" value="C:extracellular region"/>
    <property type="evidence" value="ECO:0007669"/>
    <property type="project" value="UniProtKB-SubCell"/>
</dbReference>
<evidence type="ECO:0000259" key="5">
    <source>
        <dbReference type="Pfam" id="PF12256"/>
    </source>
</evidence>
<dbReference type="RefSeq" id="WP_151693728.1">
    <property type="nucleotide sequence ID" value="NZ_BMGX01000001.1"/>
</dbReference>
<dbReference type="InterPro" id="IPR028994">
    <property type="entry name" value="Integrin_alpha_N"/>
</dbReference>
<dbReference type="InterPro" id="IPR003284">
    <property type="entry name" value="Sal_SpvB"/>
</dbReference>
<evidence type="ECO:0000256" key="3">
    <source>
        <dbReference type="ARBA" id="ARBA00023026"/>
    </source>
</evidence>
<keyword evidence="2" id="KW-0964">Secreted</keyword>
<dbReference type="PANTHER" id="PTHR32305">
    <property type="match status" value="1"/>
</dbReference>
<dbReference type="Gene3D" id="2.180.10.10">
    <property type="entry name" value="RHS repeat-associated core"/>
    <property type="match status" value="2"/>
</dbReference>
<evidence type="ECO:0000313" key="6">
    <source>
        <dbReference type="EMBL" id="KAB2816301.1"/>
    </source>
</evidence>
<dbReference type="InterPro" id="IPR022385">
    <property type="entry name" value="Rhs_assc_core"/>
</dbReference>
<gene>
    <name evidence="6" type="ORF">F8C82_11495</name>
</gene>
<comment type="subcellular location">
    <subcellularLocation>
        <location evidence="1">Secreted</location>
    </subcellularLocation>
</comment>
<evidence type="ECO:0000256" key="1">
    <source>
        <dbReference type="ARBA" id="ARBA00004613"/>
    </source>
</evidence>
<dbReference type="Pfam" id="PF12256">
    <property type="entry name" value="TcdB_toxin_midN"/>
    <property type="match status" value="1"/>
</dbReference>
<dbReference type="InterPro" id="IPR022045">
    <property type="entry name" value="TcdB_toxin_mid/N"/>
</dbReference>
<dbReference type="Proteomes" id="UP000484164">
    <property type="component" value="Unassembled WGS sequence"/>
</dbReference>
<dbReference type="Pfam" id="PF03534">
    <property type="entry name" value="SpvB"/>
    <property type="match status" value="1"/>
</dbReference>
<dbReference type="GO" id="GO:0005737">
    <property type="term" value="C:cytoplasm"/>
    <property type="evidence" value="ECO:0007669"/>
    <property type="project" value="InterPro"/>
</dbReference>
<evidence type="ECO:0000256" key="4">
    <source>
        <dbReference type="SAM" id="MobiDB-lite"/>
    </source>
</evidence>
<protein>
    <recommendedName>
        <fullName evidence="5">Insecticide toxin TcdB middle/N-terminal domain-containing protein</fullName>
    </recommendedName>
</protein>
<dbReference type="CDD" id="cd20725">
    <property type="entry name" value="CdiA-CT_Kp-like"/>
    <property type="match status" value="1"/>
</dbReference>
<reference evidence="6 7" key="1">
    <citation type="submission" date="2019-10" db="EMBL/GenBank/DDBJ databases">
        <title>Genome sequence of Phaeocystidibacter marisrubri JCM30614 (type strain).</title>
        <authorList>
            <person name="Bowman J.P."/>
        </authorList>
    </citation>
    <scope>NUCLEOTIDE SEQUENCE [LARGE SCALE GENOMIC DNA]</scope>
    <source>
        <strain evidence="6 7">JCM 30614</strain>
    </source>
</reference>
<proteinExistence type="predicted"/>
<evidence type="ECO:0000256" key="2">
    <source>
        <dbReference type="ARBA" id="ARBA00022525"/>
    </source>
</evidence>
<evidence type="ECO:0000313" key="7">
    <source>
        <dbReference type="Proteomes" id="UP000484164"/>
    </source>
</evidence>
<keyword evidence="7" id="KW-1185">Reference proteome</keyword>
<accession>A0A6L3ZEQ4</accession>
<dbReference type="PANTHER" id="PTHR32305:SF15">
    <property type="entry name" value="PROTEIN RHSA-RELATED"/>
    <property type="match status" value="1"/>
</dbReference>
<sequence>MRTDIFSRLSAFILCFALISNDVISATQILYGGIPPRRDYVAPVQKDSDDESSSSSVSHNLSQPVRSGTIRSERFFEEVKPLSITESTVLVGKSMRDPMSNPRDDFFSFEIDPEDYTHYSHARISYSVLGVSDPNSLPKSINDNPTFGTLDIEAGDQWKKTEMVISLEELAPGKNLMRFGLPIATMMQVEVKDFQVALFTSEESTNPLNFVEETEVEDDNLFSYEAGGSELVKRYQLRDIQVPSIPTDITNVTRGAYAYRFRSSVGMGGGLVGIAIDMDKLPAGKTPKDVSTFYFNYQSRSWVPVSSDSVHVDEENGYVINYVPLQPGSQYFNGVIQTPNMPESSANLQTSLGGIQPANPGTGITTVATPSISRTGEASTSFPIKLPAGRNGMSPSLAITYNSDAGTGWLGVGWNIAVPKISVDTRWGVPTFPESYQEEVYLFNGEPLSQEGGLKGNRVDISGNETEIAERSAQAIVEFFPRRRSSWSKIERHGTSPDTYYWIVTSADQTKSYYGTRNALSSDNNSTLFDPSAADQNIVEWYLTKVIDKWGNTIEYFYDDNPLTGTGYAEIIRNSQQRTLRKIVYAGHEPSSLAGSYVVFFNSSSPKADATVNLRYGFKVSNAHRLESIIVQHGGVSLSTPGGSGSTRIRKYELTYENSSASAFKDQLTSITEKVGATESEFYTNTFSYFPSEYSFEASPYTVSYPGNTSAIGSTTSKANIFGGGLGYGYLPNFRTNNVGLDLSYQSSKETAYRSFKDVTGDGLVDLVINESDVVRYYPGYIDDATGHYQIDMSNGAVDFAGSTIDESYISKTVGTQSARVVSFGLTESTAVVAGLASNYSLTKTDRYFMDMNADGIADWVDNGDVYFARYDLGQNRMIFETNSLNTPNPIVNLNDGAPNPSFDQGQTQEVEVVRMWRAPFDGVVNISSIAHLNNLSEDDNVWVQIDHDKGTTTTVIKTETQLNKLFGTSCNVNNITVSKGDYLYFRVRNTGSPKNDFVEWNPEIAYTSGSLKDANYVNYGVFTPNSEFTLFGSSDIVLQDNEDVNINWSTWNVGPFTDDVEFLIHVTEESSSSVTVATYSHTLAHSTSATITPSDFSGTSTYFDNLLNASTPYSIPTGSQLSIKMEVKARSNVDWKSINWRPDVTVTSTSGTVEQHPAVSYRFFDEPLRFTGAVSFTGLYGSPTEVKFLPVLDPAIFSNLTTGQGTYETDFTIKTSGQYLLSYHLSIDPNLGKIVYTSNDGISIPSSYSNNKGYCDPDLLTLPSKVINDELYFEYTTDNRELAELLDDYGQVSCQLVDASICKVVGDEITFDSDVFLRNEYSHLNINVTGWGSFGWAGNNAPILRKNLKFLDPTDPSLIADRNSIENGGVGDLEAFVTTYGLDPFSQTNLYRPHMPERGEDVSNLYYSPIGQVESGELDRWKMVFSEFSSVYKDDISIGVTGTDPSLEVRVPVTTTIGNFDRTALVLTTVSNGSSVYASGSWAGLSGGGSTTYPFDEIHTNGSFGATSMMDLNGDGYPENIQVYQKTKLSWQETNSLGGYKSSSWTEFDDNSYLSRNQFSSSGGNIGFTFSSGFNSFAIQGGPGVSGLLAESEFHNGIIDFNGDGLGDFYISSATDEFVSSSNGSLRLGNGRRLTSRVNLSITGPISHSDASSISGGFSGKFPINPFSISGGQNWTKHDQTTKFILQDMNADGLPDRVTWDDNNNEWICNFNTGTTFTGTSVTYGSSGHALENSTQSDIVSFRAGGYIPLPPAGNNALLLSLNQTNVDGDAQVGSALMDMNGDGLPDLITDNKNGTINVYHNRGGKGGKLQSISNPLGGVVTLDYELVGHKYGYHERTIYNRQFIPEEEEQDIFWDMPNAKWVLSQVTVDDKFSPDDANDGYDVFNSYFLYDGGMYSRREREFIGFTRIAVHGDYLNGDNNQALSSRNNNATSPNVLTDLERIQYWTISDFETVESTDFTDRKKLEYVKGLKRASYQLILQEEYVETPTFNGYTQNWVTMSVSTYDYKYYSWNNQDLTGKPQGQIDHSEEVNWSSVSEGACIFPELYATDFYSHLDASNYFAATGYRYFYNDYGNVVRAEKNGTNETFSRVQVSAGYDYLPDPESQPVPVDRWDYNPTYFADIIVLTDYYTPGPTTYNRKGVASRQRVFTTSTALSNLRRVTEYDLLANGKTVGQVKRFLDQQTTIEESTSFTFDSYGNTTQIDLPVTAEGDEYQINITYESTQHQYPTRVRKQITDNNSINFDESAYFNYDLVTGLLQKKLDVNGLPMEFYYDEFLRPEFVYGTREIVNAPFTVAFEYFNPTTFNQNNGSTGEPDPLSNNHLPWAITSQYVGTDAPESDLGDWMTRSDYAAIDPDITNVNVMYATGRSNSFTEAQDANVVRSSVLVDGIGRIVQSMREVSNYDAAAGEVLDPEGGKGGSTTTGANVKTILFSGGLEYDEWNQPVISYQYGALSDPAFSDDYSNVVQLKILHESYNDQMAFGYFDKYGRVVESYARNASGVNTFTKSTQTITWDASNGNEDIMIHSVFHGDPTSHSRSWINTRGQTYKMEEGDGSQWTSTDYTYDLLNELQSVSDPKDLVTSYTYDMYGRLKTEVHPDKGLMESFYDAAGNIASIEVTKADDPNAVISQDFSYAYNRLVQKTFAETDNINGVRITYGSYDDGINGAGRPVEIRQGTTNSEWIVDEFAYDELGRRVREQRQIAVPMVGEYTFKTDYVFDSWGRVNHMRYPDGEVVSYNYTSAGDLKSMTSSAIFNAKYASTFIEEIQYIGSAGQRKITYGNGVEREYTYDNVSKIISGSILKTSDYHSGGGNVGMLFKTFSYNASNNISSVENTAPGLLLGYNNIGGAYSHSYTYDAWNRLKTADGTWEGSTTASGDIEYSLAMNYGEDGRITNKLQLVNGTAANPNQTYDLDYTYDEFSHQVMSVADNVTGANYTFSFDERGNMTDRTKSLNGQTTKSRFLWDEADRMVAAAEQNGGLIQHNLYDYNGTRVMKGVATYQGAWVDNEPVGEEWEVAPYVVYAAPHYVFQVYNGKVDVSKHYYGNNKRISTRMQLEERYAQGEGIPYFNSYDPDGGTPSEVTPNNSVLNQWNDISSWLENEFISATYFQALEPVEYQGPYNYLHADCSQNAGVFPMGSFQDEFCQCRNNMEDAIANGIDCPQAYPSQFWYHADIAGHTEFVTDLAGMPYEHFFYLPFGEVAVHQHANNDGYSNPYQFSSSEFDDATGLILMGARYYDPMFSLWMSADPLSSFRSWLTPYNYVANNPVMFVDPSGLLESSIKTGDENPGDFPPCEETSLQEMSPFPLFWAAFYLALANYLSSDSDDVIVTDDDGKDWTREDLEELLAQADAYKENQLALASTNPKFVARAESSLQDDEAKNCPNCPIPSRSFLASNMQEGITTYAGDGEGNFVYYHPDGTVEFDDTGDPGDKILSEATGTALMIAPAVQINQARTALSTVDEVVDAADEGAEYIDEGIRMTDQAFEAANSSANIGTKLEYVFGNGTGTAHNIDRSRAMLRQLESVGIFDNAAGRSLLKSHLESVYSGTKGILQSNGRYLRESLLMGPNGGLKVESIWEGNRLITVKLLGRP</sequence>
<comment type="caution">
    <text evidence="6">The sequence shown here is derived from an EMBL/GenBank/DDBJ whole genome shotgun (WGS) entry which is preliminary data.</text>
</comment>